<keyword evidence="2" id="KW-1185">Reference proteome</keyword>
<organism evidence="1 2">
    <name type="scientific">Shewanella zhuhaiensis</name>
    <dbReference type="NCBI Taxonomy" id="2919576"/>
    <lineage>
        <taxon>Bacteria</taxon>
        <taxon>Pseudomonadati</taxon>
        <taxon>Pseudomonadota</taxon>
        <taxon>Gammaproteobacteria</taxon>
        <taxon>Alteromonadales</taxon>
        <taxon>Shewanellaceae</taxon>
        <taxon>Shewanella</taxon>
    </lineage>
</organism>
<reference evidence="1 2" key="1">
    <citation type="submission" date="2022-02" db="EMBL/GenBank/DDBJ databases">
        <title>The genome sequence of Shewanella sp. 3B26.</title>
        <authorList>
            <person name="Du J."/>
        </authorList>
    </citation>
    <scope>NUCLEOTIDE SEQUENCE [LARGE SCALE GENOMIC DNA]</scope>
    <source>
        <strain evidence="1 2">3B26</strain>
    </source>
</reference>
<dbReference type="RefSeq" id="WP_126166749.1">
    <property type="nucleotide sequence ID" value="NZ_JAKUDL010000010.1"/>
</dbReference>
<evidence type="ECO:0000313" key="1">
    <source>
        <dbReference type="EMBL" id="MCH4296412.1"/>
    </source>
</evidence>
<sequence>MELFFKLRVSYDDFLPYYQGAATMVEVRDLQGRVLWINGRHFRPFVTREGVNGLFRLELDKSGNFVSLNKLE</sequence>
<gene>
    <name evidence="1" type="ORF">MJ923_19070</name>
</gene>
<evidence type="ECO:0000313" key="2">
    <source>
        <dbReference type="Proteomes" id="UP001297581"/>
    </source>
</evidence>
<comment type="caution">
    <text evidence="1">The sequence shown here is derived from an EMBL/GenBank/DDBJ whole genome shotgun (WGS) entry which is preliminary data.</text>
</comment>
<dbReference type="InterPro" id="IPR021363">
    <property type="entry name" value="DUF2835"/>
</dbReference>
<accession>A0AAJ1BKL3</accession>
<dbReference type="EMBL" id="JAKUDL010000010">
    <property type="protein sequence ID" value="MCH4296412.1"/>
    <property type="molecule type" value="Genomic_DNA"/>
</dbReference>
<proteinExistence type="predicted"/>
<name>A0AAJ1BKL3_9GAMM</name>
<dbReference type="Pfam" id="PF11197">
    <property type="entry name" value="DUF2835"/>
    <property type="match status" value="1"/>
</dbReference>
<dbReference type="Proteomes" id="UP001297581">
    <property type="component" value="Unassembled WGS sequence"/>
</dbReference>
<dbReference type="AlphaFoldDB" id="A0AAJ1BKL3"/>
<protein>
    <submittedName>
        <fullName evidence="1">DUF2835 domain-containing protein</fullName>
    </submittedName>
</protein>